<organism evidence="9 10">
    <name type="scientific">Granulicella sibirica</name>
    <dbReference type="NCBI Taxonomy" id="2479048"/>
    <lineage>
        <taxon>Bacteria</taxon>
        <taxon>Pseudomonadati</taxon>
        <taxon>Acidobacteriota</taxon>
        <taxon>Terriglobia</taxon>
        <taxon>Terriglobales</taxon>
        <taxon>Acidobacteriaceae</taxon>
        <taxon>Granulicella</taxon>
    </lineage>
</organism>
<dbReference type="AlphaFoldDB" id="A0A4Q0T6U5"/>
<evidence type="ECO:0000256" key="1">
    <source>
        <dbReference type="ARBA" id="ARBA00004651"/>
    </source>
</evidence>
<feature type="transmembrane region" description="Helical" evidence="8">
    <location>
        <begin position="104"/>
        <end position="128"/>
    </location>
</feature>
<evidence type="ECO:0008006" key="11">
    <source>
        <dbReference type="Google" id="ProtNLM"/>
    </source>
</evidence>
<dbReference type="Proteomes" id="UP000289437">
    <property type="component" value="Unassembled WGS sequence"/>
</dbReference>
<dbReference type="GO" id="GO:0009103">
    <property type="term" value="P:lipopolysaccharide biosynthetic process"/>
    <property type="evidence" value="ECO:0007669"/>
    <property type="project" value="UniProtKB-ARBA"/>
</dbReference>
<feature type="transmembrane region" description="Helical" evidence="8">
    <location>
        <begin position="22"/>
        <end position="44"/>
    </location>
</feature>
<feature type="transmembrane region" description="Helical" evidence="8">
    <location>
        <begin position="225"/>
        <end position="245"/>
    </location>
</feature>
<sequence>MPILANTRAPRSSTLKQDVFEIPWSALGLIALMYVLTFTVLTTVEYAQHGLPLDDSYIHQTVARNLADRGILGFSQLHRSSGATSLLWTLIQATNYLLFRIDPVWYNLGISYVLLALIGPLLFVMASRDRLPPFVSWVVAISPALLGNFVWLGMIGMEHLLFAVFSLSAIYFWLLPPDNSLRSAVFTGCCAGLLVLTRPESIPFAPLLFLFGWAVAHQRRRLREYLVVLAFWIVCTCIQFGANLYTSKTLMPATLKGRSWLYFHNTGGPHSIRSMARFCGAWVQRLPRQFSTSYTHQLNSLREAATFYAFLGIILLVLTIVGVLFLLQRKPLRIGALVLWSGIHFSIYLFTFPTGGHGGRYQPLTLMLFFPLLVLGVYQLLSLLARGDRPWVKVAVVVFMCFASLASLGTWRRVTFAGIAHINNTHGKIATWMRANVPTTDRFAAFDIGRVSYDWGGDVIDLGGLVDPTYVDYLQTGRVIEYLKLKQVQYVLLPSTGSDDLTINPSTLGGEKVAEYCSDPGDWLLGFRYTIHATQCQTLYRVTKW</sequence>
<feature type="transmembrane region" description="Helical" evidence="8">
    <location>
        <begin position="134"/>
        <end position="152"/>
    </location>
</feature>
<feature type="transmembrane region" description="Helical" evidence="8">
    <location>
        <begin position="334"/>
        <end position="352"/>
    </location>
</feature>
<dbReference type="GO" id="GO:0005886">
    <property type="term" value="C:plasma membrane"/>
    <property type="evidence" value="ECO:0007669"/>
    <property type="project" value="UniProtKB-SubCell"/>
</dbReference>
<protein>
    <recommendedName>
        <fullName evidence="11">Glycosyltransferase RgtA/B/C/D-like domain-containing protein</fullName>
    </recommendedName>
</protein>
<reference evidence="10" key="2">
    <citation type="submission" date="2019-02" db="EMBL/GenBank/DDBJ databases">
        <title>Granulicella sibirica sp. nov., a psychrotolerant acidobacterium isolated from an organic soil layer in forested tundra, West Siberia.</title>
        <authorList>
            <person name="Oshkin I.Y."/>
            <person name="Kulichevskaya I.S."/>
            <person name="Rijpstra W.I.C."/>
            <person name="Sinninghe Damste J.S."/>
            <person name="Rakitin A.L."/>
            <person name="Ravin N.V."/>
            <person name="Dedysh S.N."/>
        </authorList>
    </citation>
    <scope>NUCLEOTIDE SEQUENCE [LARGE SCALE GENOMIC DNA]</scope>
    <source>
        <strain evidence="10">AF10</strain>
    </source>
</reference>
<name>A0A4Q0T6U5_9BACT</name>
<feature type="transmembrane region" description="Helical" evidence="8">
    <location>
        <begin position="364"/>
        <end position="384"/>
    </location>
</feature>
<keyword evidence="7 8" id="KW-0472">Membrane</keyword>
<gene>
    <name evidence="9" type="ORF">GRAN_1700</name>
</gene>
<comment type="caution">
    <text evidence="9">The sequence shown here is derived from an EMBL/GenBank/DDBJ whole genome shotgun (WGS) entry which is preliminary data.</text>
</comment>
<keyword evidence="6 8" id="KW-1133">Transmembrane helix</keyword>
<evidence type="ECO:0000256" key="3">
    <source>
        <dbReference type="ARBA" id="ARBA00022676"/>
    </source>
</evidence>
<reference evidence="9 10" key="1">
    <citation type="submission" date="2018-11" db="EMBL/GenBank/DDBJ databases">
        <authorList>
            <person name="Mardanov A.V."/>
            <person name="Ravin N.V."/>
            <person name="Dedysh S.N."/>
        </authorList>
    </citation>
    <scope>NUCLEOTIDE SEQUENCE [LARGE SCALE GENOMIC DNA]</scope>
    <source>
        <strain evidence="9 10">AF10</strain>
    </source>
</reference>
<evidence type="ECO:0000256" key="8">
    <source>
        <dbReference type="SAM" id="Phobius"/>
    </source>
</evidence>
<evidence type="ECO:0000313" key="10">
    <source>
        <dbReference type="Proteomes" id="UP000289437"/>
    </source>
</evidence>
<evidence type="ECO:0000256" key="6">
    <source>
        <dbReference type="ARBA" id="ARBA00022989"/>
    </source>
</evidence>
<feature type="transmembrane region" description="Helical" evidence="8">
    <location>
        <begin position="307"/>
        <end position="327"/>
    </location>
</feature>
<feature type="transmembrane region" description="Helical" evidence="8">
    <location>
        <begin position="391"/>
        <end position="411"/>
    </location>
</feature>
<dbReference type="InterPro" id="IPR050297">
    <property type="entry name" value="LipidA_mod_glycosyltrf_83"/>
</dbReference>
<keyword evidence="5 8" id="KW-0812">Transmembrane</keyword>
<comment type="subcellular location">
    <subcellularLocation>
        <location evidence="1">Cell membrane</location>
        <topology evidence="1">Multi-pass membrane protein</topology>
    </subcellularLocation>
</comment>
<evidence type="ECO:0000256" key="7">
    <source>
        <dbReference type="ARBA" id="ARBA00023136"/>
    </source>
</evidence>
<dbReference type="EMBL" id="RDSM01000001">
    <property type="protein sequence ID" value="RXH58390.1"/>
    <property type="molecule type" value="Genomic_DNA"/>
</dbReference>
<evidence type="ECO:0000256" key="4">
    <source>
        <dbReference type="ARBA" id="ARBA00022679"/>
    </source>
</evidence>
<evidence type="ECO:0000256" key="2">
    <source>
        <dbReference type="ARBA" id="ARBA00022475"/>
    </source>
</evidence>
<accession>A0A4Q0T6U5</accession>
<feature type="transmembrane region" description="Helical" evidence="8">
    <location>
        <begin position="159"/>
        <end position="176"/>
    </location>
</feature>
<keyword evidence="3" id="KW-0328">Glycosyltransferase</keyword>
<keyword evidence="4" id="KW-0808">Transferase</keyword>
<dbReference type="PANTHER" id="PTHR33908">
    <property type="entry name" value="MANNOSYLTRANSFERASE YKCB-RELATED"/>
    <property type="match status" value="1"/>
</dbReference>
<dbReference type="GO" id="GO:0016763">
    <property type="term" value="F:pentosyltransferase activity"/>
    <property type="evidence" value="ECO:0007669"/>
    <property type="project" value="TreeGrafter"/>
</dbReference>
<proteinExistence type="predicted"/>
<keyword evidence="2" id="KW-1003">Cell membrane</keyword>
<evidence type="ECO:0000256" key="5">
    <source>
        <dbReference type="ARBA" id="ARBA00022692"/>
    </source>
</evidence>
<keyword evidence="10" id="KW-1185">Reference proteome</keyword>
<evidence type="ECO:0000313" key="9">
    <source>
        <dbReference type="EMBL" id="RXH58390.1"/>
    </source>
</evidence>
<dbReference type="PANTHER" id="PTHR33908:SF11">
    <property type="entry name" value="MEMBRANE PROTEIN"/>
    <property type="match status" value="1"/>
</dbReference>